<feature type="coiled-coil region" evidence="1">
    <location>
        <begin position="16"/>
        <end position="43"/>
    </location>
</feature>
<reference evidence="4" key="1">
    <citation type="submission" date="2017-02" db="UniProtKB">
        <authorList>
            <consortium name="WormBaseParasite"/>
        </authorList>
    </citation>
    <scope>IDENTIFICATION</scope>
</reference>
<sequence>MAKYWRTGDARRENCERVLRMDVAELEQQLTQLKQACEGNERNVAEELMAALNCSKQVEIVEAVEELAMNAAIIDKIGKYTGWEQEEIVVNCKELKKRMVKLVEKEKEVLSLQRELVHVKNCSLKSREEESMRSGVGTTVPGRTAKKASKIDIEALKKLKHEMNSCNPTLQTG</sequence>
<dbReference type="EMBL" id="UZAF01019461">
    <property type="protein sequence ID" value="VDO60388.1"/>
    <property type="molecule type" value="Genomic_DNA"/>
</dbReference>
<keyword evidence="3" id="KW-1185">Reference proteome</keyword>
<evidence type="ECO:0000313" key="4">
    <source>
        <dbReference type="WBParaSite" id="HPLM_0001653101-mRNA-1"/>
    </source>
</evidence>
<dbReference type="WBParaSite" id="HPLM_0001653101-mRNA-1">
    <property type="protein sequence ID" value="HPLM_0001653101-mRNA-1"/>
    <property type="gene ID" value="HPLM_0001653101"/>
</dbReference>
<evidence type="ECO:0000313" key="3">
    <source>
        <dbReference type="Proteomes" id="UP000268014"/>
    </source>
</evidence>
<proteinExistence type="predicted"/>
<evidence type="ECO:0000313" key="2">
    <source>
        <dbReference type="EMBL" id="VDO60388.1"/>
    </source>
</evidence>
<protein>
    <submittedName>
        <fullName evidence="4">BAG domain-containing protein</fullName>
    </submittedName>
</protein>
<name>A0A0N4WXI4_HAEPC</name>
<accession>A0A0N4WXI4</accession>
<evidence type="ECO:0000256" key="1">
    <source>
        <dbReference type="SAM" id="Coils"/>
    </source>
</evidence>
<gene>
    <name evidence="2" type="ORF">HPLM_LOCUS16523</name>
</gene>
<reference evidence="2 3" key="2">
    <citation type="submission" date="2018-11" db="EMBL/GenBank/DDBJ databases">
        <authorList>
            <consortium name="Pathogen Informatics"/>
        </authorList>
    </citation>
    <scope>NUCLEOTIDE SEQUENCE [LARGE SCALE GENOMIC DNA]</scope>
    <source>
        <strain evidence="2 3">MHpl1</strain>
    </source>
</reference>
<dbReference type="OMA" id="HEMNSCN"/>
<dbReference type="Proteomes" id="UP000268014">
    <property type="component" value="Unassembled WGS sequence"/>
</dbReference>
<keyword evidence="1" id="KW-0175">Coiled coil</keyword>
<dbReference type="AlphaFoldDB" id="A0A0N4WXI4"/>
<organism evidence="4">
    <name type="scientific">Haemonchus placei</name>
    <name type="common">Barber's pole worm</name>
    <dbReference type="NCBI Taxonomy" id="6290"/>
    <lineage>
        <taxon>Eukaryota</taxon>
        <taxon>Metazoa</taxon>
        <taxon>Ecdysozoa</taxon>
        <taxon>Nematoda</taxon>
        <taxon>Chromadorea</taxon>
        <taxon>Rhabditida</taxon>
        <taxon>Rhabditina</taxon>
        <taxon>Rhabditomorpha</taxon>
        <taxon>Strongyloidea</taxon>
        <taxon>Trichostrongylidae</taxon>
        <taxon>Haemonchus</taxon>
    </lineage>
</organism>